<feature type="compositionally biased region" description="Low complexity" evidence="1">
    <location>
        <begin position="182"/>
        <end position="194"/>
    </location>
</feature>
<evidence type="ECO:0000313" key="4">
    <source>
        <dbReference type="Proteomes" id="UP001156831"/>
    </source>
</evidence>
<feature type="chain" id="PRO_5046000553" evidence="2">
    <location>
        <begin position="23"/>
        <end position="282"/>
    </location>
</feature>
<dbReference type="Proteomes" id="UP001156831">
    <property type="component" value="Unassembled WGS sequence"/>
</dbReference>
<feature type="region of interest" description="Disordered" evidence="1">
    <location>
        <begin position="253"/>
        <end position="282"/>
    </location>
</feature>
<proteinExistence type="predicted"/>
<sequence length="282" mass="30091">MRRSIVPLLLLALWATALPAAADPLVRVAIVDRDRDRWLPALPFDGESWIAGAPGHRYGVRLTNTSGERMLVVLSIDGVNAVTGQTAHPAQTGYVLAPWQSAEINGWRKSHADVAAFVFTAVDDSYAARTGRPGNVGTIGVAVFRERGWSDEAPVAAPSAPAPPVVRNSDRPGLYADRDADASAARPESSAAERGAADHATGHGQARQQIGTGHGAREWSPAGQTSFVRASRHPVQVSQLRYDAPDALAARGILPHGWRDPGARRPQPFPGAFVPDPPGRWR</sequence>
<keyword evidence="4" id="KW-1185">Reference proteome</keyword>
<dbReference type="EMBL" id="JARXRN010000028">
    <property type="protein sequence ID" value="MDH5831762.1"/>
    <property type="molecule type" value="Genomic_DNA"/>
</dbReference>
<evidence type="ECO:0000256" key="1">
    <source>
        <dbReference type="SAM" id="MobiDB-lite"/>
    </source>
</evidence>
<name>A0ABT6JMK5_9GAMM</name>
<feature type="signal peptide" evidence="2">
    <location>
        <begin position="1"/>
        <end position="22"/>
    </location>
</feature>
<reference evidence="3 4" key="1">
    <citation type="submission" date="2023-04" db="EMBL/GenBank/DDBJ databases">
        <title>Luteimonas sp. M1R5S18.</title>
        <authorList>
            <person name="Sun J.-Q."/>
        </authorList>
    </citation>
    <scope>NUCLEOTIDE SEQUENCE [LARGE SCALE GENOMIC DNA]</scope>
    <source>
        <strain evidence="3 4">M1R5S18</strain>
    </source>
</reference>
<organism evidence="3 4">
    <name type="scientific">Luteimonas rhizosphaericola</name>
    <dbReference type="NCBI Taxonomy" id="3042024"/>
    <lineage>
        <taxon>Bacteria</taxon>
        <taxon>Pseudomonadati</taxon>
        <taxon>Pseudomonadota</taxon>
        <taxon>Gammaproteobacteria</taxon>
        <taxon>Lysobacterales</taxon>
        <taxon>Lysobacteraceae</taxon>
        <taxon>Luteimonas</taxon>
    </lineage>
</organism>
<gene>
    <name evidence="3" type="ORF">QFW80_14670</name>
</gene>
<accession>A0ABT6JMK5</accession>
<protein>
    <submittedName>
        <fullName evidence="3">Uncharacterized protein</fullName>
    </submittedName>
</protein>
<keyword evidence="2" id="KW-0732">Signal</keyword>
<comment type="caution">
    <text evidence="3">The sequence shown here is derived from an EMBL/GenBank/DDBJ whole genome shotgun (WGS) entry which is preliminary data.</text>
</comment>
<feature type="region of interest" description="Disordered" evidence="1">
    <location>
        <begin position="153"/>
        <end position="223"/>
    </location>
</feature>
<evidence type="ECO:0000256" key="2">
    <source>
        <dbReference type="SAM" id="SignalP"/>
    </source>
</evidence>
<evidence type="ECO:0000313" key="3">
    <source>
        <dbReference type="EMBL" id="MDH5831762.1"/>
    </source>
</evidence>
<dbReference type="RefSeq" id="WP_280602720.1">
    <property type="nucleotide sequence ID" value="NZ_JARXRN010000028.1"/>
</dbReference>